<dbReference type="GO" id="GO:0007264">
    <property type="term" value="P:small GTPase-mediated signal transduction"/>
    <property type="evidence" value="ECO:0007669"/>
    <property type="project" value="InterPro"/>
</dbReference>
<keyword evidence="3" id="KW-0653">Protein transport</keyword>
<dbReference type="GO" id="GO:0006892">
    <property type="term" value="P:post-Golgi vesicle-mediated transport"/>
    <property type="evidence" value="ECO:0007669"/>
    <property type="project" value="EnsemblFungi"/>
</dbReference>
<evidence type="ECO:0000256" key="3">
    <source>
        <dbReference type="ARBA" id="ARBA00022927"/>
    </source>
</evidence>
<keyword evidence="5" id="KW-1185">Reference proteome</keyword>
<dbReference type="GO" id="GO:0005829">
    <property type="term" value="C:cytosol"/>
    <property type="evidence" value="ECO:0007669"/>
    <property type="project" value="EnsemblFungi"/>
</dbReference>
<dbReference type="SUPFAM" id="SSF51316">
    <property type="entry name" value="Mss4-like"/>
    <property type="match status" value="1"/>
</dbReference>
<dbReference type="Proteomes" id="UP000190274">
    <property type="component" value="Chromosome F"/>
</dbReference>
<evidence type="ECO:0000313" key="5">
    <source>
        <dbReference type="Proteomes" id="UP000190274"/>
    </source>
</evidence>
<keyword evidence="2" id="KW-0344">Guanine-nucleotide releasing factor</keyword>
<sequence length="140" mass="15515">MVKLSCPFPGCQSSIVGFEADHSTVLPVDVYKKFKIMLPSENTTVDGQFSVYGDIWDFDNVGVSRAVPDSVLGSDNEQAASKWVFTWKENSYMLGKLTKYLICADCDRGPLGMVCETMRDGQSVTLNFLSLASVRRVEEP</sequence>
<dbReference type="PANTHER" id="PTHR13276:SF0">
    <property type="entry name" value="GUANINE NUCLEOTIDE EXCHANGE FACTOR MSS4"/>
    <property type="match status" value="1"/>
</dbReference>
<dbReference type="GO" id="GO:0005085">
    <property type="term" value="F:guanyl-nucleotide exchange factor activity"/>
    <property type="evidence" value="ECO:0007669"/>
    <property type="project" value="UniProtKB-KW"/>
</dbReference>
<dbReference type="Pfam" id="PF04421">
    <property type="entry name" value="Mss4"/>
    <property type="match status" value="1"/>
</dbReference>
<evidence type="ECO:0000256" key="2">
    <source>
        <dbReference type="ARBA" id="ARBA00022658"/>
    </source>
</evidence>
<gene>
    <name evidence="4" type="ORF">LADA_0F08790G</name>
</gene>
<reference evidence="4 5" key="1">
    <citation type="submission" date="2016-03" db="EMBL/GenBank/DDBJ databases">
        <authorList>
            <person name="Devillers H."/>
        </authorList>
    </citation>
    <scope>NUCLEOTIDE SEQUENCE [LARGE SCALE GENOMIC DNA]</scope>
    <source>
        <strain evidence="4">CBS 10888</strain>
    </source>
</reference>
<name>A0A1G4JKX2_9SACH</name>
<evidence type="ECO:0000313" key="4">
    <source>
        <dbReference type="EMBL" id="SCU91226.1"/>
    </source>
</evidence>
<dbReference type="InterPro" id="IPR007515">
    <property type="entry name" value="Mss4"/>
</dbReference>
<dbReference type="OrthoDB" id="30840at2759"/>
<proteinExistence type="predicted"/>
<organism evidence="4 5">
    <name type="scientific">Lachancea dasiensis</name>
    <dbReference type="NCBI Taxonomy" id="1072105"/>
    <lineage>
        <taxon>Eukaryota</taxon>
        <taxon>Fungi</taxon>
        <taxon>Dikarya</taxon>
        <taxon>Ascomycota</taxon>
        <taxon>Saccharomycotina</taxon>
        <taxon>Saccharomycetes</taxon>
        <taxon>Saccharomycetales</taxon>
        <taxon>Saccharomycetaceae</taxon>
        <taxon>Lachancea</taxon>
    </lineage>
</organism>
<accession>A0A1G4JKX2</accession>
<dbReference type="InterPro" id="IPR011057">
    <property type="entry name" value="Mss4-like_sf"/>
</dbReference>
<dbReference type="GO" id="GO:0008270">
    <property type="term" value="F:zinc ion binding"/>
    <property type="evidence" value="ECO:0007669"/>
    <property type="project" value="EnsemblFungi"/>
</dbReference>
<dbReference type="InterPro" id="IPR011323">
    <property type="entry name" value="Mss4/transl-control_tumour"/>
</dbReference>
<dbReference type="PROSITE" id="PS51796">
    <property type="entry name" value="MSS4"/>
    <property type="match status" value="1"/>
</dbReference>
<protein>
    <submittedName>
        <fullName evidence="4">LADA_0F08790g1_1</fullName>
    </submittedName>
</protein>
<dbReference type="Gene3D" id="2.170.150.10">
    <property type="entry name" value="Metal Binding Protein, Guanine Nucleotide Exchange Factor, Chain A"/>
    <property type="match status" value="1"/>
</dbReference>
<dbReference type="GO" id="GO:0016020">
    <property type="term" value="C:membrane"/>
    <property type="evidence" value="ECO:0007669"/>
    <property type="project" value="EnsemblFungi"/>
</dbReference>
<dbReference type="AlphaFoldDB" id="A0A1G4JKX2"/>
<keyword evidence="1" id="KW-0813">Transport</keyword>
<dbReference type="STRING" id="1266660.A0A1G4JKX2"/>
<dbReference type="GO" id="GO:0015031">
    <property type="term" value="P:protein transport"/>
    <property type="evidence" value="ECO:0007669"/>
    <property type="project" value="UniProtKB-KW"/>
</dbReference>
<evidence type="ECO:0000256" key="1">
    <source>
        <dbReference type="ARBA" id="ARBA00022448"/>
    </source>
</evidence>
<dbReference type="PANTHER" id="PTHR13276">
    <property type="entry name" value="GUANINE NUCLEOTIDE EXCHANGE FACTOR MSS4"/>
    <property type="match status" value="1"/>
</dbReference>
<dbReference type="EMBL" id="LT598458">
    <property type="protein sequence ID" value="SCU91226.1"/>
    <property type="molecule type" value="Genomic_DNA"/>
</dbReference>